<gene>
    <name evidence="1" type="ORF">DFH08DRAFT_871117</name>
</gene>
<dbReference type="EMBL" id="JARIHO010000021">
    <property type="protein sequence ID" value="KAJ7346409.1"/>
    <property type="molecule type" value="Genomic_DNA"/>
</dbReference>
<accession>A0AAD7EQ11</accession>
<reference evidence="1" key="1">
    <citation type="submission" date="2023-03" db="EMBL/GenBank/DDBJ databases">
        <title>Massive genome expansion in bonnet fungi (Mycena s.s.) driven by repeated elements and novel gene families across ecological guilds.</title>
        <authorList>
            <consortium name="Lawrence Berkeley National Laboratory"/>
            <person name="Harder C.B."/>
            <person name="Miyauchi S."/>
            <person name="Viragh M."/>
            <person name="Kuo A."/>
            <person name="Thoen E."/>
            <person name="Andreopoulos B."/>
            <person name="Lu D."/>
            <person name="Skrede I."/>
            <person name="Drula E."/>
            <person name="Henrissat B."/>
            <person name="Morin E."/>
            <person name="Kohler A."/>
            <person name="Barry K."/>
            <person name="LaButti K."/>
            <person name="Morin E."/>
            <person name="Salamov A."/>
            <person name="Lipzen A."/>
            <person name="Mereny Z."/>
            <person name="Hegedus B."/>
            <person name="Baldrian P."/>
            <person name="Stursova M."/>
            <person name="Weitz H."/>
            <person name="Taylor A."/>
            <person name="Grigoriev I.V."/>
            <person name="Nagy L.G."/>
            <person name="Martin F."/>
            <person name="Kauserud H."/>
        </authorList>
    </citation>
    <scope>NUCLEOTIDE SEQUENCE</scope>
    <source>
        <strain evidence="1">CBHHK002</strain>
    </source>
</reference>
<comment type="caution">
    <text evidence="1">The sequence shown here is derived from an EMBL/GenBank/DDBJ whole genome shotgun (WGS) entry which is preliminary data.</text>
</comment>
<name>A0AAD7EQ11_9AGAR</name>
<dbReference type="Proteomes" id="UP001218218">
    <property type="component" value="Unassembled WGS sequence"/>
</dbReference>
<keyword evidence="2" id="KW-1185">Reference proteome</keyword>
<protein>
    <submittedName>
        <fullName evidence="1">Uncharacterized protein</fullName>
    </submittedName>
</protein>
<evidence type="ECO:0000313" key="2">
    <source>
        <dbReference type="Proteomes" id="UP001218218"/>
    </source>
</evidence>
<sequence length="90" mass="10009">MVLTVSVHFLFHSLRSCPNLLCAWFPPRRHDTPTPVQRRQSTPTPHLAAASAQTWTSAFTRTGGHPPSLHEHYASSSSSISRFLMRTALA</sequence>
<evidence type="ECO:0000313" key="1">
    <source>
        <dbReference type="EMBL" id="KAJ7346409.1"/>
    </source>
</evidence>
<dbReference type="AlphaFoldDB" id="A0AAD7EQ11"/>
<organism evidence="1 2">
    <name type="scientific">Mycena albidolilacea</name>
    <dbReference type="NCBI Taxonomy" id="1033008"/>
    <lineage>
        <taxon>Eukaryota</taxon>
        <taxon>Fungi</taxon>
        <taxon>Dikarya</taxon>
        <taxon>Basidiomycota</taxon>
        <taxon>Agaricomycotina</taxon>
        <taxon>Agaricomycetes</taxon>
        <taxon>Agaricomycetidae</taxon>
        <taxon>Agaricales</taxon>
        <taxon>Marasmiineae</taxon>
        <taxon>Mycenaceae</taxon>
        <taxon>Mycena</taxon>
    </lineage>
</organism>
<proteinExistence type="predicted"/>